<gene>
    <name evidence="8" type="ORF">QBZ16_001927</name>
</gene>
<evidence type="ECO:0000313" key="9">
    <source>
        <dbReference type="Proteomes" id="UP001255856"/>
    </source>
</evidence>
<dbReference type="EMBL" id="JASFZW010000002">
    <property type="protein sequence ID" value="KAK2079533.1"/>
    <property type="molecule type" value="Genomic_DNA"/>
</dbReference>
<dbReference type="Proteomes" id="UP001255856">
    <property type="component" value="Unassembled WGS sequence"/>
</dbReference>
<dbReference type="GO" id="GO:0000176">
    <property type="term" value="C:nuclear exosome (RNase complex)"/>
    <property type="evidence" value="ECO:0007669"/>
    <property type="project" value="TreeGrafter"/>
</dbReference>
<protein>
    <submittedName>
        <fullName evidence="8">Uncharacterized protein</fullName>
    </submittedName>
</protein>
<dbReference type="PANTHER" id="PTHR11097">
    <property type="entry name" value="EXOSOME COMPLEX EXONUCLEASE RIBOSOMAL RNA PROCESSING PROTEIN"/>
    <property type="match status" value="1"/>
</dbReference>
<dbReference type="InterPro" id="IPR036345">
    <property type="entry name" value="ExoRNase_PH_dom2_sf"/>
</dbReference>
<dbReference type="InterPro" id="IPR027408">
    <property type="entry name" value="PNPase/RNase_PH_dom_sf"/>
</dbReference>
<evidence type="ECO:0000313" key="8">
    <source>
        <dbReference type="EMBL" id="KAK2079533.1"/>
    </source>
</evidence>
<accession>A0AAD9MMF0</accession>
<dbReference type="AlphaFoldDB" id="A0AAD9MMF0"/>
<dbReference type="SUPFAM" id="SSF54211">
    <property type="entry name" value="Ribosomal protein S5 domain 2-like"/>
    <property type="match status" value="1"/>
</dbReference>
<feature type="compositionally biased region" description="Low complexity" evidence="5">
    <location>
        <begin position="389"/>
        <end position="406"/>
    </location>
</feature>
<dbReference type="InterPro" id="IPR020568">
    <property type="entry name" value="Ribosomal_Su5_D2-typ_SF"/>
</dbReference>
<dbReference type="GO" id="GO:0016075">
    <property type="term" value="P:rRNA catabolic process"/>
    <property type="evidence" value="ECO:0007669"/>
    <property type="project" value="TreeGrafter"/>
</dbReference>
<evidence type="ECO:0000256" key="5">
    <source>
        <dbReference type="SAM" id="MobiDB-lite"/>
    </source>
</evidence>
<dbReference type="GO" id="GO:0034475">
    <property type="term" value="P:U4 snRNA 3'-end processing"/>
    <property type="evidence" value="ECO:0007669"/>
    <property type="project" value="TreeGrafter"/>
</dbReference>
<dbReference type="GO" id="GO:0071038">
    <property type="term" value="P:TRAMP-dependent tRNA surveillance pathway"/>
    <property type="evidence" value="ECO:0007669"/>
    <property type="project" value="TreeGrafter"/>
</dbReference>
<keyword evidence="9" id="KW-1185">Reference proteome</keyword>
<dbReference type="InterPro" id="IPR050590">
    <property type="entry name" value="Exosome_comp_Rrp42_subfam"/>
</dbReference>
<evidence type="ECO:0000259" key="7">
    <source>
        <dbReference type="Pfam" id="PF03725"/>
    </source>
</evidence>
<proteinExistence type="inferred from homology"/>
<evidence type="ECO:0000256" key="2">
    <source>
        <dbReference type="ARBA" id="ARBA00004496"/>
    </source>
</evidence>
<dbReference type="SUPFAM" id="SSF55666">
    <property type="entry name" value="Ribonuclease PH domain 2-like"/>
    <property type="match status" value="1"/>
</dbReference>
<evidence type="ECO:0000259" key="6">
    <source>
        <dbReference type="Pfam" id="PF01138"/>
    </source>
</evidence>
<dbReference type="Gene3D" id="3.30.230.70">
    <property type="entry name" value="GHMP Kinase, N-terminal domain"/>
    <property type="match status" value="1"/>
</dbReference>
<dbReference type="GO" id="GO:0035925">
    <property type="term" value="F:mRNA 3'-UTR AU-rich region binding"/>
    <property type="evidence" value="ECO:0007669"/>
    <property type="project" value="TreeGrafter"/>
</dbReference>
<feature type="domain" description="Exoribonuclease phosphorolytic" evidence="6">
    <location>
        <begin position="43"/>
        <end position="169"/>
    </location>
</feature>
<reference evidence="8" key="1">
    <citation type="submission" date="2021-01" db="EMBL/GenBank/DDBJ databases">
        <authorList>
            <person name="Eckstrom K.M.E."/>
        </authorList>
    </citation>
    <scope>NUCLEOTIDE SEQUENCE</scope>
    <source>
        <strain evidence="8">UVCC 0001</strain>
    </source>
</reference>
<dbReference type="GO" id="GO:0034473">
    <property type="term" value="P:U1 snRNA 3'-end processing"/>
    <property type="evidence" value="ECO:0007669"/>
    <property type="project" value="TreeGrafter"/>
</dbReference>
<evidence type="ECO:0000256" key="4">
    <source>
        <dbReference type="ARBA" id="ARBA00022490"/>
    </source>
</evidence>
<dbReference type="InterPro" id="IPR001247">
    <property type="entry name" value="ExoRNase_PH_dom1"/>
</dbReference>
<dbReference type="GO" id="GO:0071028">
    <property type="term" value="P:nuclear mRNA surveillance"/>
    <property type="evidence" value="ECO:0007669"/>
    <property type="project" value="TreeGrafter"/>
</dbReference>
<comment type="caution">
    <text evidence="8">The sequence shown here is derived from an EMBL/GenBank/DDBJ whole genome shotgun (WGS) entry which is preliminary data.</text>
</comment>
<comment type="similarity">
    <text evidence="3">Belongs to the RNase PH family.</text>
</comment>
<dbReference type="GO" id="GO:0000177">
    <property type="term" value="C:cytoplasmic exosome (RNase complex)"/>
    <property type="evidence" value="ECO:0007669"/>
    <property type="project" value="TreeGrafter"/>
</dbReference>
<feature type="region of interest" description="Disordered" evidence="5">
    <location>
        <begin position="326"/>
        <end position="426"/>
    </location>
</feature>
<dbReference type="Pfam" id="PF01138">
    <property type="entry name" value="RNase_PH"/>
    <property type="match status" value="1"/>
</dbReference>
<dbReference type="Pfam" id="PF03725">
    <property type="entry name" value="RNase_PH_C"/>
    <property type="match status" value="1"/>
</dbReference>
<dbReference type="InterPro" id="IPR015847">
    <property type="entry name" value="ExoRNase_PH_dom2"/>
</dbReference>
<dbReference type="GO" id="GO:0034476">
    <property type="term" value="P:U5 snRNA 3'-end processing"/>
    <property type="evidence" value="ECO:0007669"/>
    <property type="project" value="TreeGrafter"/>
</dbReference>
<feature type="compositionally biased region" description="Low complexity" evidence="5">
    <location>
        <begin position="357"/>
        <end position="374"/>
    </location>
</feature>
<dbReference type="PANTHER" id="PTHR11097:SF14">
    <property type="entry name" value="EXOSOME COMPLEX COMPONENT RRP45"/>
    <property type="match status" value="1"/>
</dbReference>
<organism evidence="8 9">
    <name type="scientific">Prototheca wickerhamii</name>
    <dbReference type="NCBI Taxonomy" id="3111"/>
    <lineage>
        <taxon>Eukaryota</taxon>
        <taxon>Viridiplantae</taxon>
        <taxon>Chlorophyta</taxon>
        <taxon>core chlorophytes</taxon>
        <taxon>Trebouxiophyceae</taxon>
        <taxon>Chlorellales</taxon>
        <taxon>Chlorellaceae</taxon>
        <taxon>Prototheca</taxon>
    </lineage>
</organism>
<evidence type="ECO:0000256" key="3">
    <source>
        <dbReference type="ARBA" id="ARBA00006678"/>
    </source>
</evidence>
<name>A0AAD9MMF0_PROWI</name>
<sequence>MAVALAHPLSTNEGEFIRKALTSGVREDGRELLEPRACAFDFHADGSGCTVRLGGTCVAAFVAAYLRPPFGDRANEGAVRFAVRVSPLASPAADAAAARRPAPEVEELSRLVERGVRETRAVDVEALVVLPGRLAWHLEVDIVALGADGALVDACGLAALAALRAFRRPNTLVEDAEAGRVRALVLDPTLREEAACEGGITVIVAPTGELCGAQKVRAAPAARPASSRARARLALGVAAERAQALDAALAAHEAARVAARVRRHVGGTTEAGQRGLLAVPMPARAQADAGAKLVSRVSLAEAPTAGLKEAAELTLPAHGIKAEEQNGVGESSAAGHGPMDTAAAAHEPSKPEEAGILAPAAAASTPPTSPLSSKTPKRKRKGKTGQDSGAEADPYAAIAARIAQAGGQQGGPASLRAAVKSAPKQG</sequence>
<dbReference type="GO" id="GO:0000467">
    <property type="term" value="P:exonucleolytic trimming to generate mature 3'-end of 5.8S rRNA from tricistronic rRNA transcript (SSU-rRNA, 5.8S rRNA, LSU-rRNA)"/>
    <property type="evidence" value="ECO:0007669"/>
    <property type="project" value="TreeGrafter"/>
</dbReference>
<evidence type="ECO:0000256" key="1">
    <source>
        <dbReference type="ARBA" id="ARBA00004123"/>
    </source>
</evidence>
<comment type="subcellular location">
    <subcellularLocation>
        <location evidence="2">Cytoplasm</location>
    </subcellularLocation>
    <subcellularLocation>
        <location evidence="1">Nucleus</location>
    </subcellularLocation>
</comment>
<dbReference type="GO" id="GO:0071035">
    <property type="term" value="P:nuclear polyadenylation-dependent rRNA catabolic process"/>
    <property type="evidence" value="ECO:0007669"/>
    <property type="project" value="TreeGrafter"/>
</dbReference>
<keyword evidence="4" id="KW-0963">Cytoplasm</keyword>
<feature type="domain" description="Exoribonuclease phosphorolytic" evidence="7">
    <location>
        <begin position="184"/>
        <end position="216"/>
    </location>
</feature>